<feature type="region of interest" description="Disordered" evidence="1">
    <location>
        <begin position="1"/>
        <end position="22"/>
    </location>
</feature>
<accession>A0A2T0QDW0</accession>
<evidence type="ECO:0000256" key="1">
    <source>
        <dbReference type="SAM" id="MobiDB-lite"/>
    </source>
</evidence>
<dbReference type="AlphaFoldDB" id="A0A2T0QDW0"/>
<keyword evidence="3" id="KW-1185">Reference proteome</keyword>
<protein>
    <submittedName>
        <fullName evidence="2">Uncharacterized protein</fullName>
    </submittedName>
</protein>
<evidence type="ECO:0000313" key="2">
    <source>
        <dbReference type="EMBL" id="PRY02033.1"/>
    </source>
</evidence>
<sequence length="185" mass="19674">MPVTRPARSAPGSGQDGGVPTLADVVHDIERHAASGGWDQPPALYALVPTGRLREEQPELAAQLGLAESEPDGLTPLRQDRLPADVPLETLLERIAWPESVAGCALVLERIMLDGADEPPDGADPAEWAARQPGREDVRMVAAVLRDGSRHSALRMRAHDSDDQVLSGPDLIPALTAALAVTLRD</sequence>
<organism evidence="2 3">
    <name type="scientific">Allonocardiopsis opalescens</name>
    <dbReference type="NCBI Taxonomy" id="1144618"/>
    <lineage>
        <taxon>Bacteria</taxon>
        <taxon>Bacillati</taxon>
        <taxon>Actinomycetota</taxon>
        <taxon>Actinomycetes</taxon>
        <taxon>Streptosporangiales</taxon>
        <taxon>Allonocardiopsis</taxon>
    </lineage>
</organism>
<dbReference type="NCBIfam" id="NF040618">
    <property type="entry name" value="PPA1309_fam"/>
    <property type="match status" value="1"/>
</dbReference>
<dbReference type="InterPro" id="IPR047681">
    <property type="entry name" value="PPA1309-like"/>
</dbReference>
<evidence type="ECO:0000313" key="3">
    <source>
        <dbReference type="Proteomes" id="UP000237846"/>
    </source>
</evidence>
<reference evidence="2 3" key="1">
    <citation type="submission" date="2018-03" db="EMBL/GenBank/DDBJ databases">
        <title>Genomic Encyclopedia of Archaeal and Bacterial Type Strains, Phase II (KMG-II): from individual species to whole genera.</title>
        <authorList>
            <person name="Goeker M."/>
        </authorList>
    </citation>
    <scope>NUCLEOTIDE SEQUENCE [LARGE SCALE GENOMIC DNA]</scope>
    <source>
        <strain evidence="2 3">DSM 45601</strain>
    </source>
</reference>
<gene>
    <name evidence="2" type="ORF">CLV72_101631</name>
</gene>
<dbReference type="EMBL" id="PVZC01000001">
    <property type="protein sequence ID" value="PRY02033.1"/>
    <property type="molecule type" value="Genomic_DNA"/>
</dbReference>
<comment type="caution">
    <text evidence="2">The sequence shown here is derived from an EMBL/GenBank/DDBJ whole genome shotgun (WGS) entry which is preliminary data.</text>
</comment>
<proteinExistence type="predicted"/>
<name>A0A2T0QDW0_9ACTN</name>
<dbReference type="Proteomes" id="UP000237846">
    <property type="component" value="Unassembled WGS sequence"/>
</dbReference>